<organism evidence="5 6">
    <name type="scientific">Gluconacetobacter diazotrophicus (strain ATCC 49037 / DSM 5601 / CCUG 37298 / CIP 103539 / LMG 7603 / PAl5)</name>
    <dbReference type="NCBI Taxonomy" id="272568"/>
    <lineage>
        <taxon>Bacteria</taxon>
        <taxon>Pseudomonadati</taxon>
        <taxon>Pseudomonadota</taxon>
        <taxon>Alphaproteobacteria</taxon>
        <taxon>Acetobacterales</taxon>
        <taxon>Acetobacteraceae</taxon>
        <taxon>Gluconacetobacter</taxon>
    </lineage>
</organism>
<dbReference type="AlphaFoldDB" id="A9HPN4"/>
<dbReference type="GO" id="GO:0003700">
    <property type="term" value="F:DNA-binding transcription factor activity"/>
    <property type="evidence" value="ECO:0007669"/>
    <property type="project" value="InterPro"/>
</dbReference>
<dbReference type="GO" id="GO:0003677">
    <property type="term" value="F:DNA binding"/>
    <property type="evidence" value="ECO:0007669"/>
    <property type="project" value="UniProtKB-KW"/>
</dbReference>
<feature type="domain" description="HTH gntR-type" evidence="4">
    <location>
        <begin position="39"/>
        <end position="107"/>
    </location>
</feature>
<name>A9HPN4_GLUDA</name>
<dbReference type="Proteomes" id="UP000001176">
    <property type="component" value="Chromosome"/>
</dbReference>
<evidence type="ECO:0000313" key="6">
    <source>
        <dbReference type="Proteomes" id="UP000001176"/>
    </source>
</evidence>
<dbReference type="SMART" id="SM00345">
    <property type="entry name" value="HTH_GNTR"/>
    <property type="match status" value="1"/>
</dbReference>
<keyword evidence="6" id="KW-1185">Reference proteome</keyword>
<reference evidence="5 6" key="1">
    <citation type="journal article" date="2009" name="BMC Genomics">
        <title>Complete genome sequence of the sugarcane nitrogen-fixing endophyte Gluconacetobacter diazotrophicus Pal5.</title>
        <authorList>
            <person name="Bertalan M."/>
            <person name="Albano R."/>
            <person name="Padua V."/>
            <person name="Rouws L."/>
            <person name="Rojas C."/>
            <person name="Hemerly A."/>
            <person name="Teixeira K."/>
            <person name="Schwab S."/>
            <person name="Araujo J."/>
            <person name="Oliveira A."/>
            <person name="Franca L."/>
            <person name="Magalhaes V."/>
            <person name="Alqueres S."/>
            <person name="Cardoso A."/>
            <person name="Almeida W."/>
            <person name="Loureiro M.M."/>
            <person name="Nogueira E."/>
            <person name="Cidade D."/>
            <person name="Oliveira D."/>
            <person name="Simao T."/>
            <person name="Macedo J."/>
            <person name="Valadao A."/>
            <person name="Dreschsel M."/>
            <person name="Freitas F."/>
            <person name="Vidal M."/>
            <person name="Guedes H."/>
            <person name="Rodrigues E."/>
            <person name="Meneses C."/>
            <person name="Brioso P."/>
            <person name="Pozzer L."/>
            <person name="Figueiredo D."/>
            <person name="Montano H."/>
            <person name="Junior J."/>
            <person name="Filho G."/>
            <person name="Flores V."/>
            <person name="Ferreira B."/>
            <person name="Branco A."/>
            <person name="Gonzalez P."/>
            <person name="Guillobel H."/>
            <person name="Lemos M."/>
            <person name="Seibel L."/>
            <person name="Macedo J."/>
            <person name="Alves-Ferreira M."/>
            <person name="Sachetto-Martins G."/>
            <person name="Coelho A."/>
            <person name="Santos E."/>
            <person name="Amaral G."/>
            <person name="Neves A."/>
            <person name="Pacheco A.B."/>
            <person name="Carvalho D."/>
            <person name="Lery L."/>
            <person name="Bisch P."/>
            <person name="Rossle S.C."/>
            <person name="Urmenyi T."/>
            <person name="Kruger W.V."/>
            <person name="Martins O."/>
            <person name="Baldani J.I."/>
            <person name="Ferreira P.C."/>
        </authorList>
    </citation>
    <scope>NUCLEOTIDE SEQUENCE [LARGE SCALE GENOMIC DNA]</scope>
    <source>
        <strain evidence="6">ATCC 49037 / DSM 5601 / CCUG 37298 / CIP 103539 / LMG 7603 / PAl5</strain>
    </source>
</reference>
<proteinExistence type="predicted"/>
<gene>
    <name evidence="5" type="ordered locus">GDI2668</name>
</gene>
<dbReference type="EMBL" id="AM889285">
    <property type="protein sequence ID" value="CAP56611.1"/>
    <property type="molecule type" value="Genomic_DNA"/>
</dbReference>
<dbReference type="KEGG" id="gdi:GDI2668"/>
<evidence type="ECO:0000256" key="3">
    <source>
        <dbReference type="ARBA" id="ARBA00023163"/>
    </source>
</evidence>
<dbReference type="Gene3D" id="1.10.10.10">
    <property type="entry name" value="Winged helix-like DNA-binding domain superfamily/Winged helix DNA-binding domain"/>
    <property type="match status" value="1"/>
</dbReference>
<dbReference type="PROSITE" id="PS50949">
    <property type="entry name" value="HTH_GNTR"/>
    <property type="match status" value="1"/>
</dbReference>
<dbReference type="Pfam" id="PF07729">
    <property type="entry name" value="FCD"/>
    <property type="match status" value="1"/>
</dbReference>
<evidence type="ECO:0000256" key="1">
    <source>
        <dbReference type="ARBA" id="ARBA00023015"/>
    </source>
</evidence>
<dbReference type="Pfam" id="PF00392">
    <property type="entry name" value="GntR"/>
    <property type="match status" value="1"/>
</dbReference>
<evidence type="ECO:0000256" key="2">
    <source>
        <dbReference type="ARBA" id="ARBA00023125"/>
    </source>
</evidence>
<dbReference type="SUPFAM" id="SSF46785">
    <property type="entry name" value="Winged helix' DNA-binding domain"/>
    <property type="match status" value="1"/>
</dbReference>
<keyword evidence="3" id="KW-0804">Transcription</keyword>
<dbReference type="InterPro" id="IPR008920">
    <property type="entry name" value="TF_FadR/GntR_C"/>
</dbReference>
<evidence type="ECO:0000259" key="4">
    <source>
        <dbReference type="PROSITE" id="PS50949"/>
    </source>
</evidence>
<dbReference type="InterPro" id="IPR000524">
    <property type="entry name" value="Tscrpt_reg_HTH_GntR"/>
</dbReference>
<accession>A9HPN4</accession>
<keyword evidence="2" id="KW-0238">DNA-binding</keyword>
<dbReference type="CDD" id="cd07377">
    <property type="entry name" value="WHTH_GntR"/>
    <property type="match status" value="1"/>
</dbReference>
<dbReference type="PANTHER" id="PTHR43537:SF5">
    <property type="entry name" value="UXU OPERON TRANSCRIPTIONAL REGULATOR"/>
    <property type="match status" value="1"/>
</dbReference>
<dbReference type="PRINTS" id="PR00035">
    <property type="entry name" value="HTHGNTR"/>
</dbReference>
<dbReference type="InterPro" id="IPR011711">
    <property type="entry name" value="GntR_C"/>
</dbReference>
<keyword evidence="1" id="KW-0805">Transcription regulation</keyword>
<sequence>MVRPMSRLVRPICDPRDHASARPARDEDRRYMAESGANRRLYQPIAQAILKLIEAGDVPPGRMLPPERELSVRFGVSRSTVREAIIALEVMGIVEVRVGAGVMVLAPATARSSLARTRLLEPDPELPVPIDLETEVPPFDLLQARLLIEPETAALAAQNAGPRERAMIEAAFRQNIADNARGSRTHPGDRLFHIRIAQASGNSAYELTIMLLLGHRYGDLFRRLQQLYTPQDMPGRSEHEHAAILEAILAADPPRAREAMRRHIQAVIGIFSRDT</sequence>
<dbReference type="PANTHER" id="PTHR43537">
    <property type="entry name" value="TRANSCRIPTIONAL REGULATOR, GNTR FAMILY"/>
    <property type="match status" value="1"/>
</dbReference>
<dbReference type="SMART" id="SM00895">
    <property type="entry name" value="FCD"/>
    <property type="match status" value="1"/>
</dbReference>
<dbReference type="InterPro" id="IPR036388">
    <property type="entry name" value="WH-like_DNA-bd_sf"/>
</dbReference>
<protein>
    <submittedName>
        <fullName evidence="5">Putative transcriptional regulator, GntR family</fullName>
    </submittedName>
</protein>
<dbReference type="Gene3D" id="1.20.120.530">
    <property type="entry name" value="GntR ligand-binding domain-like"/>
    <property type="match status" value="1"/>
</dbReference>
<dbReference type="SUPFAM" id="SSF48008">
    <property type="entry name" value="GntR ligand-binding domain-like"/>
    <property type="match status" value="1"/>
</dbReference>
<dbReference type="InterPro" id="IPR036390">
    <property type="entry name" value="WH_DNA-bd_sf"/>
</dbReference>
<evidence type="ECO:0000313" key="5">
    <source>
        <dbReference type="EMBL" id="CAP56611.1"/>
    </source>
</evidence>